<dbReference type="AlphaFoldDB" id="A0A1I6S419"/>
<comment type="subcellular location">
    <subcellularLocation>
        <location evidence="1">Cell inner membrane</location>
        <topology evidence="1">Peripheral membrane protein</topology>
    </subcellularLocation>
</comment>
<evidence type="ECO:0000256" key="2">
    <source>
        <dbReference type="ARBA" id="ARBA00022448"/>
    </source>
</evidence>
<dbReference type="OrthoDB" id="9802185at2"/>
<organism evidence="11 12">
    <name type="scientific">Marininema halotolerans</name>
    <dbReference type="NCBI Taxonomy" id="1155944"/>
    <lineage>
        <taxon>Bacteria</taxon>
        <taxon>Bacillati</taxon>
        <taxon>Bacillota</taxon>
        <taxon>Bacilli</taxon>
        <taxon>Bacillales</taxon>
        <taxon>Thermoactinomycetaceae</taxon>
        <taxon>Marininema</taxon>
    </lineage>
</organism>
<keyword evidence="5" id="KW-0547">Nucleotide-binding</keyword>
<dbReference type="SUPFAM" id="SSF52540">
    <property type="entry name" value="P-loop containing nucleoside triphosphate hydrolases"/>
    <property type="match status" value="1"/>
</dbReference>
<dbReference type="PANTHER" id="PTHR43423">
    <property type="entry name" value="ABC TRANSPORTER I FAMILY MEMBER 17"/>
    <property type="match status" value="1"/>
</dbReference>
<name>A0A1I6S419_9BACL</name>
<evidence type="ECO:0000313" key="12">
    <source>
        <dbReference type="Proteomes" id="UP000198660"/>
    </source>
</evidence>
<dbReference type="FunFam" id="3.40.50.300:FF:000132">
    <property type="entry name" value="Phosphate import ATP-binding protein PstB"/>
    <property type="match status" value="1"/>
</dbReference>
<dbReference type="RefSeq" id="WP_091836931.1">
    <property type="nucleotide sequence ID" value="NZ_FPAA01000006.1"/>
</dbReference>
<dbReference type="NCBIfam" id="TIGR00972">
    <property type="entry name" value="3a0107s01c2"/>
    <property type="match status" value="1"/>
</dbReference>
<keyword evidence="3" id="KW-1003">Cell membrane</keyword>
<accession>A0A1I6S419</accession>
<keyword evidence="12" id="KW-1185">Reference proteome</keyword>
<dbReference type="InterPro" id="IPR003593">
    <property type="entry name" value="AAA+_ATPase"/>
</dbReference>
<dbReference type="GO" id="GO:0005886">
    <property type="term" value="C:plasma membrane"/>
    <property type="evidence" value="ECO:0007669"/>
    <property type="project" value="UniProtKB-SubCell"/>
</dbReference>
<keyword evidence="2" id="KW-0813">Transport</keyword>
<evidence type="ECO:0000256" key="5">
    <source>
        <dbReference type="ARBA" id="ARBA00022741"/>
    </source>
</evidence>
<dbReference type="Gene3D" id="3.40.50.300">
    <property type="entry name" value="P-loop containing nucleotide triphosphate hydrolases"/>
    <property type="match status" value="1"/>
</dbReference>
<feature type="domain" description="ABC transporter" evidence="10">
    <location>
        <begin position="11"/>
        <end position="252"/>
    </location>
</feature>
<dbReference type="InterPro" id="IPR003439">
    <property type="entry name" value="ABC_transporter-like_ATP-bd"/>
</dbReference>
<keyword evidence="4" id="KW-0592">Phosphate transport</keyword>
<keyword evidence="8" id="KW-0472">Membrane</keyword>
<evidence type="ECO:0000256" key="1">
    <source>
        <dbReference type="ARBA" id="ARBA00004417"/>
    </source>
</evidence>
<sequence>MSQATMTRNAIQIKDLDLYYGEKQALKKINMSIEEKTVVALIGPSGCGKSTFLRTLNRMNDMIPGVRIDGTITMHDEDIYNKEIDVEMLRKEVGMVFQAPNPFPKSIYDNVAYGPRVHGQRNRKILDEIVERSLRQAALWEEVKDRLKDRATGLSGGQQQRLCIARTLAVEPEIVLMDEPTSALDPISTAKIEELIQELKQKYTIIIVTHNMQQAARISDRTAFFLNGELVEEDKTERLFSNPKDQRTEDYITGRFG</sequence>
<dbReference type="InterPro" id="IPR027417">
    <property type="entry name" value="P-loop_NTPase"/>
</dbReference>
<proteinExistence type="predicted"/>
<reference evidence="12" key="1">
    <citation type="submission" date="2016-10" db="EMBL/GenBank/DDBJ databases">
        <authorList>
            <person name="Varghese N."/>
            <person name="Submissions S."/>
        </authorList>
    </citation>
    <scope>NUCLEOTIDE SEQUENCE [LARGE SCALE GENOMIC DNA]</scope>
    <source>
        <strain evidence="12">DSM 45789</strain>
    </source>
</reference>
<evidence type="ECO:0000256" key="9">
    <source>
        <dbReference type="ARBA" id="ARBA00054713"/>
    </source>
</evidence>
<comment type="function">
    <text evidence="9">Part of the ABC transporter complex PstSACB involved in phosphate import. Responsible for energy coupling to the transport system.</text>
</comment>
<evidence type="ECO:0000259" key="10">
    <source>
        <dbReference type="PROSITE" id="PS50893"/>
    </source>
</evidence>
<keyword evidence="6 11" id="KW-0067">ATP-binding</keyword>
<dbReference type="GO" id="GO:0035435">
    <property type="term" value="P:phosphate ion transmembrane transport"/>
    <property type="evidence" value="ECO:0007669"/>
    <property type="project" value="InterPro"/>
</dbReference>
<dbReference type="PROSITE" id="PS00211">
    <property type="entry name" value="ABC_TRANSPORTER_1"/>
    <property type="match status" value="1"/>
</dbReference>
<evidence type="ECO:0000256" key="4">
    <source>
        <dbReference type="ARBA" id="ARBA00022592"/>
    </source>
</evidence>
<dbReference type="InterPro" id="IPR017871">
    <property type="entry name" value="ABC_transporter-like_CS"/>
</dbReference>
<dbReference type="PANTHER" id="PTHR43423:SF1">
    <property type="entry name" value="ABC TRANSPORTER I FAMILY MEMBER 17"/>
    <property type="match status" value="1"/>
</dbReference>
<keyword evidence="7" id="KW-1278">Translocase</keyword>
<dbReference type="InterPro" id="IPR005670">
    <property type="entry name" value="PstB-like"/>
</dbReference>
<evidence type="ECO:0000256" key="7">
    <source>
        <dbReference type="ARBA" id="ARBA00022967"/>
    </source>
</evidence>
<evidence type="ECO:0000256" key="8">
    <source>
        <dbReference type="ARBA" id="ARBA00023136"/>
    </source>
</evidence>
<dbReference type="Proteomes" id="UP000198660">
    <property type="component" value="Unassembled WGS sequence"/>
</dbReference>
<evidence type="ECO:0000313" key="11">
    <source>
        <dbReference type="EMBL" id="SFS71687.1"/>
    </source>
</evidence>
<dbReference type="EMBL" id="FPAA01000006">
    <property type="protein sequence ID" value="SFS71687.1"/>
    <property type="molecule type" value="Genomic_DNA"/>
</dbReference>
<dbReference type="GO" id="GO:0016887">
    <property type="term" value="F:ATP hydrolysis activity"/>
    <property type="evidence" value="ECO:0007669"/>
    <property type="project" value="InterPro"/>
</dbReference>
<protein>
    <submittedName>
        <fullName evidence="11">Phosphate transport system ATP-binding protein</fullName>
    </submittedName>
</protein>
<evidence type="ECO:0000256" key="6">
    <source>
        <dbReference type="ARBA" id="ARBA00022840"/>
    </source>
</evidence>
<gene>
    <name evidence="11" type="ORF">SAMN05444972_106131</name>
</gene>
<dbReference type="CDD" id="cd03260">
    <property type="entry name" value="ABC_PstB_phosphate_transporter"/>
    <property type="match status" value="1"/>
</dbReference>
<dbReference type="Pfam" id="PF00005">
    <property type="entry name" value="ABC_tran"/>
    <property type="match status" value="1"/>
</dbReference>
<dbReference type="SMART" id="SM00382">
    <property type="entry name" value="AAA"/>
    <property type="match status" value="1"/>
</dbReference>
<dbReference type="GO" id="GO:0005315">
    <property type="term" value="F:phosphate transmembrane transporter activity"/>
    <property type="evidence" value="ECO:0007669"/>
    <property type="project" value="InterPro"/>
</dbReference>
<evidence type="ECO:0000256" key="3">
    <source>
        <dbReference type="ARBA" id="ARBA00022475"/>
    </source>
</evidence>
<dbReference type="PROSITE" id="PS50893">
    <property type="entry name" value="ABC_TRANSPORTER_2"/>
    <property type="match status" value="1"/>
</dbReference>
<dbReference type="GO" id="GO:0005524">
    <property type="term" value="F:ATP binding"/>
    <property type="evidence" value="ECO:0007669"/>
    <property type="project" value="UniProtKB-KW"/>
</dbReference>